<protein>
    <submittedName>
        <fullName evidence="1">AroM family protein</fullName>
    </submittedName>
</protein>
<proteinExistence type="predicted"/>
<dbReference type="KEGG" id="cma:Cmaq_1827"/>
<dbReference type="Pfam" id="PF07302">
    <property type="entry name" value="AroM"/>
    <property type="match status" value="1"/>
</dbReference>
<dbReference type="NCBIfam" id="NF007788">
    <property type="entry name" value="PRK10481.1"/>
    <property type="match status" value="1"/>
</dbReference>
<dbReference type="GeneID" id="5708728"/>
<name>A8MB15_CALMQ</name>
<sequence>MTRDIKVGFITIGQSPRTDIIPEIMPILGNNIKIIECGALDDLSLNEIKKLAPKDNDYILVTRLRDGTQVMLSRSKIIDLMQKCIEKLEKDVNLIGLLCTGDFPELKSNILMIEPSKLTMNVVKSMNVKKLGIFVPDKSQINLIKNRWLNIVNDVTVVSSSAYINTIDKFKELSKQLIDTDLIVLDSFGYSITIKKTVAEITKKPIILPRTLLVRVIKELLEI</sequence>
<evidence type="ECO:0000313" key="1">
    <source>
        <dbReference type="EMBL" id="ABW02644.1"/>
    </source>
</evidence>
<dbReference type="Proteomes" id="UP000001137">
    <property type="component" value="Chromosome"/>
</dbReference>
<dbReference type="EMBL" id="CP000852">
    <property type="protein sequence ID" value="ABW02644.1"/>
    <property type="molecule type" value="Genomic_DNA"/>
</dbReference>
<dbReference type="AlphaFoldDB" id="A8MB15"/>
<dbReference type="InterPro" id="IPR010843">
    <property type="entry name" value="Uncharacterised_AroM"/>
</dbReference>
<gene>
    <name evidence="1" type="ordered locus">Cmaq_1827</name>
</gene>
<dbReference type="eggNOG" id="arCOG07160">
    <property type="taxonomic scope" value="Archaea"/>
</dbReference>
<organism evidence="1 2">
    <name type="scientific">Caldivirga maquilingensis (strain ATCC 700844 / DSM 13496 / JCM 10307 / IC-167)</name>
    <dbReference type="NCBI Taxonomy" id="397948"/>
    <lineage>
        <taxon>Archaea</taxon>
        <taxon>Thermoproteota</taxon>
        <taxon>Thermoprotei</taxon>
        <taxon>Thermoproteales</taxon>
        <taxon>Thermoproteaceae</taxon>
        <taxon>Caldivirga</taxon>
    </lineage>
</organism>
<reference evidence="1 2" key="1">
    <citation type="submission" date="2007-10" db="EMBL/GenBank/DDBJ databases">
        <title>Complete sequence of Caldivirga maquilingensis IC-167.</title>
        <authorList>
            <consortium name="US DOE Joint Genome Institute"/>
            <person name="Copeland A."/>
            <person name="Lucas S."/>
            <person name="Lapidus A."/>
            <person name="Barry K."/>
            <person name="Glavina del Rio T."/>
            <person name="Dalin E."/>
            <person name="Tice H."/>
            <person name="Pitluck S."/>
            <person name="Saunders E."/>
            <person name="Brettin T."/>
            <person name="Bruce D."/>
            <person name="Detter J.C."/>
            <person name="Han C."/>
            <person name="Schmutz J."/>
            <person name="Larimer F."/>
            <person name="Land M."/>
            <person name="Hauser L."/>
            <person name="Kyrpides N."/>
            <person name="Ivanova N."/>
            <person name="Biddle J.F."/>
            <person name="Zhang Z."/>
            <person name="Fitz-Gibbon S.T."/>
            <person name="Lowe T.M."/>
            <person name="Saltikov C."/>
            <person name="House C.H."/>
            <person name="Richardson P."/>
        </authorList>
    </citation>
    <scope>NUCLEOTIDE SEQUENCE [LARGE SCALE GENOMIC DNA]</scope>
    <source>
        <strain evidence="2">ATCC 700844 / DSM 13496 / JCM 10307 / IC-167</strain>
    </source>
</reference>
<dbReference type="HOGENOM" id="CLU_077346_0_0_2"/>
<keyword evidence="2" id="KW-1185">Reference proteome</keyword>
<dbReference type="OrthoDB" id="28208at2157"/>
<evidence type="ECO:0000313" key="2">
    <source>
        <dbReference type="Proteomes" id="UP000001137"/>
    </source>
</evidence>
<dbReference type="RefSeq" id="WP_012186863.1">
    <property type="nucleotide sequence ID" value="NC_009954.1"/>
</dbReference>
<accession>A8MB15</accession>